<dbReference type="Proteomes" id="UP001443914">
    <property type="component" value="Unassembled WGS sequence"/>
</dbReference>
<accession>A0AAW1JR34</accession>
<keyword evidence="11 20" id="KW-0472">Membrane</keyword>
<evidence type="ECO:0000259" key="24">
    <source>
        <dbReference type="PROSITE" id="PS50927"/>
    </source>
</evidence>
<keyword evidence="14" id="KW-0325">Glycoprotein</keyword>
<dbReference type="InterPro" id="IPR036426">
    <property type="entry name" value="Bulb-type_lectin_dom_sf"/>
</dbReference>
<dbReference type="InterPro" id="IPR003609">
    <property type="entry name" value="Pan_app"/>
</dbReference>
<dbReference type="PROSITE" id="PS00108">
    <property type="entry name" value="PROTEIN_KINASE_ST"/>
    <property type="match status" value="1"/>
</dbReference>
<feature type="transmembrane region" description="Helical" evidence="20">
    <location>
        <begin position="423"/>
        <end position="445"/>
    </location>
</feature>
<evidence type="ECO:0000256" key="19">
    <source>
        <dbReference type="PROSITE-ProRule" id="PRU10141"/>
    </source>
</evidence>
<comment type="caution">
    <text evidence="26">The sequence shown here is derived from an EMBL/GenBank/DDBJ whole genome shotgun (WGS) entry which is preliminary data.</text>
</comment>
<dbReference type="PANTHER" id="PTHR47974">
    <property type="entry name" value="OS07G0415500 PROTEIN"/>
    <property type="match status" value="1"/>
</dbReference>
<evidence type="ECO:0000256" key="15">
    <source>
        <dbReference type="ARBA" id="ARBA00047899"/>
    </source>
</evidence>
<dbReference type="SMART" id="SM00108">
    <property type="entry name" value="B_lectin"/>
    <property type="match status" value="1"/>
</dbReference>
<protein>
    <recommendedName>
        <fullName evidence="17">Receptor-like serine/threonine-protein kinase</fullName>
        <ecNumber evidence="17">2.7.11.1</ecNumber>
    </recommendedName>
</protein>
<dbReference type="SMART" id="SM00220">
    <property type="entry name" value="S_TKc"/>
    <property type="match status" value="1"/>
</dbReference>
<dbReference type="Pfam" id="PF01453">
    <property type="entry name" value="B_lectin"/>
    <property type="match status" value="1"/>
</dbReference>
<keyword evidence="2 17" id="KW-0723">Serine/threonine-protein kinase</keyword>
<evidence type="ECO:0000313" key="26">
    <source>
        <dbReference type="EMBL" id="KAK9706351.1"/>
    </source>
</evidence>
<feature type="binding site" evidence="19">
    <location>
        <position position="511"/>
    </location>
    <ligand>
        <name>ATP</name>
        <dbReference type="ChEBI" id="CHEBI:30616"/>
    </ligand>
</feature>
<comment type="catalytic activity">
    <reaction evidence="15 17">
        <text>L-threonyl-[protein] + ATP = O-phospho-L-threonyl-[protein] + ADP + H(+)</text>
        <dbReference type="Rhea" id="RHEA:46608"/>
        <dbReference type="Rhea" id="RHEA-COMP:11060"/>
        <dbReference type="Rhea" id="RHEA-COMP:11605"/>
        <dbReference type="ChEBI" id="CHEBI:15378"/>
        <dbReference type="ChEBI" id="CHEBI:30013"/>
        <dbReference type="ChEBI" id="CHEBI:30616"/>
        <dbReference type="ChEBI" id="CHEBI:61977"/>
        <dbReference type="ChEBI" id="CHEBI:456216"/>
        <dbReference type="EC" id="2.7.11.1"/>
    </reaction>
</comment>
<dbReference type="Gene3D" id="2.90.10.10">
    <property type="entry name" value="Bulb-type lectin domain"/>
    <property type="match status" value="1"/>
</dbReference>
<keyword evidence="3 18" id="KW-0245">EGF-like domain</keyword>
<evidence type="ECO:0000256" key="6">
    <source>
        <dbReference type="ARBA" id="ARBA00022729"/>
    </source>
</evidence>
<dbReference type="InterPro" id="IPR000719">
    <property type="entry name" value="Prot_kinase_dom"/>
</dbReference>
<feature type="chain" id="PRO_5043654345" description="Receptor-like serine/threonine-protein kinase" evidence="21">
    <location>
        <begin position="18"/>
        <end position="796"/>
    </location>
</feature>
<dbReference type="PROSITE" id="PS00107">
    <property type="entry name" value="PROTEIN_KINASE_ATP"/>
    <property type="match status" value="1"/>
</dbReference>
<evidence type="ECO:0000256" key="7">
    <source>
        <dbReference type="ARBA" id="ARBA00022741"/>
    </source>
</evidence>
<proteinExistence type="inferred from homology"/>
<evidence type="ECO:0000313" key="27">
    <source>
        <dbReference type="Proteomes" id="UP001443914"/>
    </source>
</evidence>
<keyword evidence="4 17" id="KW-0808">Transferase</keyword>
<dbReference type="PANTHER" id="PTHR47974:SF6">
    <property type="entry name" value="NON-SPECIFIC SERINE_THREONINE PROTEIN KINASE"/>
    <property type="match status" value="1"/>
</dbReference>
<dbReference type="EC" id="2.7.11.1" evidence="17"/>
<comment type="subcellular location">
    <subcellularLocation>
        <location evidence="1">Membrane</location>
        <topology evidence="1">Single-pass type I membrane protein</topology>
    </subcellularLocation>
</comment>
<comment type="similarity">
    <text evidence="17">Belongs to the protein kinase superfamily. Ser/Thr protein kinase family.</text>
</comment>
<evidence type="ECO:0000256" key="18">
    <source>
        <dbReference type="PROSITE-ProRule" id="PRU00076"/>
    </source>
</evidence>
<dbReference type="InterPro" id="IPR011009">
    <property type="entry name" value="Kinase-like_dom_sf"/>
</dbReference>
<dbReference type="FunFam" id="1.10.510.10:FF:000621">
    <property type="entry name" value="Serine/threonine-protein kinase"/>
    <property type="match status" value="1"/>
</dbReference>
<dbReference type="SUPFAM" id="SSF51110">
    <property type="entry name" value="alpha-D-mannose-specific plant lectins"/>
    <property type="match status" value="1"/>
</dbReference>
<dbReference type="PROSITE" id="PS50927">
    <property type="entry name" value="BULB_LECTIN"/>
    <property type="match status" value="1"/>
</dbReference>
<dbReference type="InterPro" id="IPR000858">
    <property type="entry name" value="S_locus_glycoprot_dom"/>
</dbReference>
<dbReference type="GO" id="GO:0005524">
    <property type="term" value="F:ATP binding"/>
    <property type="evidence" value="ECO:0007669"/>
    <property type="project" value="UniProtKB-UniRule"/>
</dbReference>
<name>A0AAW1JR34_SAPOF</name>
<feature type="signal peptide" evidence="21">
    <location>
        <begin position="1"/>
        <end position="17"/>
    </location>
</feature>
<dbReference type="SUPFAM" id="SSF56112">
    <property type="entry name" value="Protein kinase-like (PK-like)"/>
    <property type="match status" value="1"/>
</dbReference>
<evidence type="ECO:0000256" key="10">
    <source>
        <dbReference type="ARBA" id="ARBA00022989"/>
    </source>
</evidence>
<dbReference type="InterPro" id="IPR008271">
    <property type="entry name" value="Ser/Thr_kinase_AS"/>
</dbReference>
<gene>
    <name evidence="26" type="ORF">RND81_07G118300</name>
</gene>
<evidence type="ECO:0000256" key="3">
    <source>
        <dbReference type="ARBA" id="ARBA00022536"/>
    </source>
</evidence>
<dbReference type="CDD" id="cd00053">
    <property type="entry name" value="EGF"/>
    <property type="match status" value="1"/>
</dbReference>
<evidence type="ECO:0000256" key="9">
    <source>
        <dbReference type="ARBA" id="ARBA00022840"/>
    </source>
</evidence>
<evidence type="ECO:0000256" key="1">
    <source>
        <dbReference type="ARBA" id="ARBA00004479"/>
    </source>
</evidence>
<comment type="caution">
    <text evidence="18">Lacks conserved residue(s) required for the propagation of feature annotation.</text>
</comment>
<dbReference type="InterPro" id="IPR000742">
    <property type="entry name" value="EGF"/>
</dbReference>
<dbReference type="Pfam" id="PF00954">
    <property type="entry name" value="S_locus_glycop"/>
    <property type="match status" value="1"/>
</dbReference>
<evidence type="ECO:0000256" key="5">
    <source>
        <dbReference type="ARBA" id="ARBA00022692"/>
    </source>
</evidence>
<keyword evidence="7 17" id="KW-0547">Nucleotide-binding</keyword>
<evidence type="ECO:0000259" key="25">
    <source>
        <dbReference type="PROSITE" id="PS50948"/>
    </source>
</evidence>
<dbReference type="CDD" id="cd14066">
    <property type="entry name" value="STKc_IRAK"/>
    <property type="match status" value="1"/>
</dbReference>
<evidence type="ECO:0000256" key="21">
    <source>
        <dbReference type="SAM" id="SignalP"/>
    </source>
</evidence>
<reference evidence="26" key="1">
    <citation type="submission" date="2024-03" db="EMBL/GenBank/DDBJ databases">
        <title>WGS assembly of Saponaria officinalis var. Norfolk2.</title>
        <authorList>
            <person name="Jenkins J."/>
            <person name="Shu S."/>
            <person name="Grimwood J."/>
            <person name="Barry K."/>
            <person name="Goodstein D."/>
            <person name="Schmutz J."/>
            <person name="Leebens-Mack J."/>
            <person name="Osbourn A."/>
        </authorList>
    </citation>
    <scope>NUCLEOTIDE SEQUENCE [LARGE SCALE GENOMIC DNA]</scope>
    <source>
        <strain evidence="26">JIC</strain>
    </source>
</reference>
<dbReference type="PROSITE" id="PS01186">
    <property type="entry name" value="EGF_2"/>
    <property type="match status" value="1"/>
</dbReference>
<keyword evidence="8 17" id="KW-0418">Kinase</keyword>
<feature type="domain" description="EGF-like" evidence="23">
    <location>
        <begin position="253"/>
        <end position="297"/>
    </location>
</feature>
<keyword evidence="5 20" id="KW-0812">Transmembrane</keyword>
<sequence>MCYTILIFLIIHHLLNSSSLSAAQTISSFSINNSPWKATQNITLSSPNSTFTAGFYPLSRSSKFYVFSVWYTDISDHNVVWSTISDLPVDQSGSLTITSKGELQLRNGSSSGSNLNPWPGLVPTGGNSTRLSLGDDGNLVFGSWDSFQHPTDTILPTQNINGTVLTSRNKKFQFTGSKNLVFNRSDSYWSSSNGFVSLGLDGRILLDSAAAPLLTSDFGQNLTRKLTLGDDGNLKVLSFDPKTREWISVWLAEQDICQVHGLCGPGYICYGDGSTLSGYECVCPPGFKRSSKSDTCENKIPLINQERTKFLRLDYVNYSGGSNQTDLKVPKFAECQSKCLSNPKCLGFGFKYDGTGYCVLQLNKLLNGYWNPATSTAFYIRVDKSEVDSTNFTGMSEVLTTTCPVLISLPDPLKESNDTARNIIIIVAVFTMEIAGGVLLFWAFLKKYVKYRDMAQTLGLGLLPTTGPKRFTYSEMKAATKDFSKDNVIGTGGFSDVYIGKLQDGRPVAVKCLKNVSGGDAEFWGEITIIARMHHLNLVRLWGFCNEKGQRILVYEHVPNGSLDKFLFRPSHIIGSNDQESNDETGSEGLRQKPILDWNIRYRIAIGVARAIAYLHEECLEWVLHCDIKPENILLGDDFCPKVADFGLSKLRKKEQMVTMSRIRGTRGYLAPEWTKKDSVTSKVDVYSFGMVLLEIVSGVRNTMQLTDMPSEEWYFPKWAFEMAIEEKRMDEILDRQIKQAYDDKVHFKLVERMVKTAMWCLQERPEMRPSMGKVAKMLEGTVEIMEPPKPTIFNM</sequence>
<evidence type="ECO:0000256" key="11">
    <source>
        <dbReference type="ARBA" id="ARBA00023136"/>
    </source>
</evidence>
<evidence type="ECO:0000256" key="2">
    <source>
        <dbReference type="ARBA" id="ARBA00022527"/>
    </source>
</evidence>
<evidence type="ECO:0000256" key="20">
    <source>
        <dbReference type="SAM" id="Phobius"/>
    </source>
</evidence>
<dbReference type="InterPro" id="IPR017441">
    <property type="entry name" value="Protein_kinase_ATP_BS"/>
</dbReference>
<dbReference type="GO" id="GO:0048544">
    <property type="term" value="P:recognition of pollen"/>
    <property type="evidence" value="ECO:0007669"/>
    <property type="project" value="InterPro"/>
</dbReference>
<dbReference type="InterPro" id="IPR024171">
    <property type="entry name" value="SRK-like_kinase"/>
</dbReference>
<dbReference type="GO" id="GO:0016020">
    <property type="term" value="C:membrane"/>
    <property type="evidence" value="ECO:0007669"/>
    <property type="project" value="UniProtKB-SubCell"/>
</dbReference>
<dbReference type="EMBL" id="JBDFQZ010000007">
    <property type="protein sequence ID" value="KAK9706351.1"/>
    <property type="molecule type" value="Genomic_DNA"/>
</dbReference>
<comment type="catalytic activity">
    <reaction evidence="16 17">
        <text>L-seryl-[protein] + ATP = O-phospho-L-seryl-[protein] + ADP + H(+)</text>
        <dbReference type="Rhea" id="RHEA:17989"/>
        <dbReference type="Rhea" id="RHEA-COMP:9863"/>
        <dbReference type="Rhea" id="RHEA-COMP:11604"/>
        <dbReference type="ChEBI" id="CHEBI:15378"/>
        <dbReference type="ChEBI" id="CHEBI:29999"/>
        <dbReference type="ChEBI" id="CHEBI:30616"/>
        <dbReference type="ChEBI" id="CHEBI:83421"/>
        <dbReference type="ChEBI" id="CHEBI:456216"/>
        <dbReference type="EC" id="2.7.11.1"/>
    </reaction>
</comment>
<evidence type="ECO:0000256" key="14">
    <source>
        <dbReference type="ARBA" id="ARBA00023180"/>
    </source>
</evidence>
<dbReference type="PIRSF" id="PIRSF000641">
    <property type="entry name" value="SRK"/>
    <property type="match status" value="1"/>
</dbReference>
<dbReference type="FunFam" id="3.30.200.20:FF:000059">
    <property type="entry name" value="S-receptor-like serine/threonine-protein kinase"/>
    <property type="match status" value="1"/>
</dbReference>
<feature type="domain" description="Bulb-type lectin" evidence="24">
    <location>
        <begin position="35"/>
        <end position="154"/>
    </location>
</feature>
<evidence type="ECO:0000256" key="4">
    <source>
        <dbReference type="ARBA" id="ARBA00022679"/>
    </source>
</evidence>
<keyword evidence="10 20" id="KW-1133">Transmembrane helix</keyword>
<keyword evidence="27" id="KW-1185">Reference proteome</keyword>
<keyword evidence="12" id="KW-1015">Disulfide bond</keyword>
<dbReference type="Gene3D" id="1.10.510.10">
    <property type="entry name" value="Transferase(Phosphotransferase) domain 1"/>
    <property type="match status" value="1"/>
</dbReference>
<dbReference type="Pfam" id="PF00069">
    <property type="entry name" value="Pkinase"/>
    <property type="match status" value="1"/>
</dbReference>
<dbReference type="PROSITE" id="PS50011">
    <property type="entry name" value="PROTEIN_KINASE_DOM"/>
    <property type="match status" value="1"/>
</dbReference>
<evidence type="ECO:0000256" key="17">
    <source>
        <dbReference type="PIRNR" id="PIRNR000641"/>
    </source>
</evidence>
<dbReference type="AlphaFoldDB" id="A0AAW1JR34"/>
<dbReference type="Gene3D" id="3.30.200.20">
    <property type="entry name" value="Phosphorylase Kinase, domain 1"/>
    <property type="match status" value="1"/>
</dbReference>
<keyword evidence="13" id="KW-0675">Receptor</keyword>
<keyword evidence="6 21" id="KW-0732">Signal</keyword>
<keyword evidence="9 17" id="KW-0067">ATP-binding</keyword>
<evidence type="ECO:0000256" key="8">
    <source>
        <dbReference type="ARBA" id="ARBA00022777"/>
    </source>
</evidence>
<dbReference type="GO" id="GO:0004674">
    <property type="term" value="F:protein serine/threonine kinase activity"/>
    <property type="evidence" value="ECO:0007669"/>
    <property type="project" value="UniProtKB-KW"/>
</dbReference>
<evidence type="ECO:0000259" key="23">
    <source>
        <dbReference type="PROSITE" id="PS50026"/>
    </source>
</evidence>
<feature type="domain" description="Apple" evidence="25">
    <location>
        <begin position="296"/>
        <end position="383"/>
    </location>
</feature>
<evidence type="ECO:0000256" key="16">
    <source>
        <dbReference type="ARBA" id="ARBA00048679"/>
    </source>
</evidence>
<feature type="domain" description="Protein kinase" evidence="22">
    <location>
        <begin position="483"/>
        <end position="783"/>
    </location>
</feature>
<dbReference type="SMART" id="SM00181">
    <property type="entry name" value="EGF"/>
    <property type="match status" value="1"/>
</dbReference>
<dbReference type="PROSITE" id="PS50026">
    <property type="entry name" value="EGF_3"/>
    <property type="match status" value="1"/>
</dbReference>
<organism evidence="26 27">
    <name type="scientific">Saponaria officinalis</name>
    <name type="common">Common soapwort</name>
    <name type="synonym">Lychnis saponaria</name>
    <dbReference type="NCBI Taxonomy" id="3572"/>
    <lineage>
        <taxon>Eukaryota</taxon>
        <taxon>Viridiplantae</taxon>
        <taxon>Streptophyta</taxon>
        <taxon>Embryophyta</taxon>
        <taxon>Tracheophyta</taxon>
        <taxon>Spermatophyta</taxon>
        <taxon>Magnoliopsida</taxon>
        <taxon>eudicotyledons</taxon>
        <taxon>Gunneridae</taxon>
        <taxon>Pentapetalae</taxon>
        <taxon>Caryophyllales</taxon>
        <taxon>Caryophyllaceae</taxon>
        <taxon>Caryophylleae</taxon>
        <taxon>Saponaria</taxon>
    </lineage>
</organism>
<dbReference type="InterPro" id="IPR001480">
    <property type="entry name" value="Bulb-type_lectin_dom"/>
</dbReference>
<evidence type="ECO:0000259" key="22">
    <source>
        <dbReference type="PROSITE" id="PS50011"/>
    </source>
</evidence>
<dbReference type="PROSITE" id="PS50948">
    <property type="entry name" value="PAN"/>
    <property type="match status" value="1"/>
</dbReference>
<evidence type="ECO:0000256" key="12">
    <source>
        <dbReference type="ARBA" id="ARBA00023157"/>
    </source>
</evidence>
<evidence type="ECO:0000256" key="13">
    <source>
        <dbReference type="ARBA" id="ARBA00023170"/>
    </source>
</evidence>